<keyword evidence="10" id="KW-1185">Reference proteome</keyword>
<evidence type="ECO:0000256" key="4">
    <source>
        <dbReference type="ARBA" id="ARBA00022723"/>
    </source>
</evidence>
<dbReference type="EC" id="1.11.2.1" evidence="9"/>
<evidence type="ECO:0000256" key="5">
    <source>
        <dbReference type="ARBA" id="ARBA00023002"/>
    </source>
</evidence>
<organism evidence="9 10">
    <name type="scientific">Hericium alpestre</name>
    <dbReference type="NCBI Taxonomy" id="135208"/>
    <lineage>
        <taxon>Eukaryota</taxon>
        <taxon>Fungi</taxon>
        <taxon>Dikarya</taxon>
        <taxon>Basidiomycota</taxon>
        <taxon>Agaricomycotina</taxon>
        <taxon>Agaricomycetes</taxon>
        <taxon>Russulales</taxon>
        <taxon>Hericiaceae</taxon>
        <taxon>Hericium</taxon>
    </lineage>
</organism>
<evidence type="ECO:0000313" key="10">
    <source>
        <dbReference type="Proteomes" id="UP000298061"/>
    </source>
</evidence>
<dbReference type="GO" id="GO:0046872">
    <property type="term" value="F:metal ion binding"/>
    <property type="evidence" value="ECO:0007669"/>
    <property type="project" value="UniProtKB-KW"/>
</dbReference>
<dbReference type="Proteomes" id="UP000298061">
    <property type="component" value="Unassembled WGS sequence"/>
</dbReference>
<comment type="cofactor">
    <cofactor evidence="1">
        <name>heme b</name>
        <dbReference type="ChEBI" id="CHEBI:60344"/>
    </cofactor>
</comment>
<dbReference type="InterPro" id="IPR000028">
    <property type="entry name" value="Chloroperoxidase"/>
</dbReference>
<dbReference type="InterPro" id="IPR036851">
    <property type="entry name" value="Chloroperoxidase-like_sf"/>
</dbReference>
<name>A0A4Y9ZU41_9AGAM</name>
<dbReference type="OrthoDB" id="407298at2759"/>
<accession>A0A4Y9ZU41</accession>
<keyword evidence="6" id="KW-0408">Iron</keyword>
<dbReference type="GO" id="GO:0004601">
    <property type="term" value="F:peroxidase activity"/>
    <property type="evidence" value="ECO:0007669"/>
    <property type="project" value="UniProtKB-KW"/>
</dbReference>
<evidence type="ECO:0000256" key="2">
    <source>
        <dbReference type="ARBA" id="ARBA00022559"/>
    </source>
</evidence>
<evidence type="ECO:0000313" key="9">
    <source>
        <dbReference type="EMBL" id="TFY77764.1"/>
    </source>
</evidence>
<evidence type="ECO:0000259" key="8">
    <source>
        <dbReference type="PROSITE" id="PS51405"/>
    </source>
</evidence>
<comment type="caution">
    <text evidence="9">The sequence shown here is derived from an EMBL/GenBank/DDBJ whole genome shotgun (WGS) entry which is preliminary data.</text>
</comment>
<dbReference type="STRING" id="135208.A0A4Y9ZU41"/>
<keyword evidence="5 9" id="KW-0560">Oxidoreductase</keyword>
<dbReference type="PANTHER" id="PTHR33577:SF9">
    <property type="entry name" value="PEROXIDASE STCC"/>
    <property type="match status" value="1"/>
</dbReference>
<evidence type="ECO:0000256" key="7">
    <source>
        <dbReference type="ARBA" id="ARBA00025795"/>
    </source>
</evidence>
<dbReference type="Pfam" id="PF01328">
    <property type="entry name" value="Peroxidase_2"/>
    <property type="match status" value="1"/>
</dbReference>
<dbReference type="PROSITE" id="PS51405">
    <property type="entry name" value="HEME_HALOPEROXIDASE"/>
    <property type="match status" value="1"/>
</dbReference>
<dbReference type="EMBL" id="SFCI01000830">
    <property type="protein sequence ID" value="TFY77764.1"/>
    <property type="molecule type" value="Genomic_DNA"/>
</dbReference>
<keyword evidence="3" id="KW-0349">Heme</keyword>
<reference evidence="9 10" key="1">
    <citation type="submission" date="2019-02" db="EMBL/GenBank/DDBJ databases">
        <title>Genome sequencing of the rare red list fungi Hericium alpestre (H. flagellum).</title>
        <authorList>
            <person name="Buettner E."/>
            <person name="Kellner H."/>
        </authorList>
    </citation>
    <scope>NUCLEOTIDE SEQUENCE [LARGE SCALE GENOMIC DNA]</scope>
    <source>
        <strain evidence="9 10">DSM 108284</strain>
    </source>
</reference>
<dbReference type="PANTHER" id="PTHR33577">
    <property type="entry name" value="STERIGMATOCYSTIN BIOSYNTHESIS PEROXIDASE STCC-RELATED"/>
    <property type="match status" value="1"/>
</dbReference>
<evidence type="ECO:0000256" key="6">
    <source>
        <dbReference type="ARBA" id="ARBA00023004"/>
    </source>
</evidence>
<evidence type="ECO:0000256" key="3">
    <source>
        <dbReference type="ARBA" id="ARBA00022617"/>
    </source>
</evidence>
<evidence type="ECO:0000256" key="1">
    <source>
        <dbReference type="ARBA" id="ARBA00001970"/>
    </source>
</evidence>
<feature type="domain" description="Heme haloperoxidase family profile" evidence="8">
    <location>
        <begin position="1"/>
        <end position="164"/>
    </location>
</feature>
<sequence length="180" mass="20240">MEGYGLSAPLGYLLGYGAIVLMRKMPPFDLYDFAAHGGIEHNASLYHDDADGEKYAPVFANEKKLEDFLSKLPAKVRAEDIAAVRVAKEDAYETVPLDALHGEIARGEVSISLGVFTEKGEEVDGVPLERFREWLSKERFPEGWTPHHVHGLLETVMTARDIRLGMERIRKEKKEMKKVA</sequence>
<dbReference type="Gene3D" id="1.10.489.10">
    <property type="entry name" value="Chloroperoxidase-like"/>
    <property type="match status" value="1"/>
</dbReference>
<comment type="similarity">
    <text evidence="7">Belongs to the chloroperoxidase family.</text>
</comment>
<proteinExistence type="inferred from homology"/>
<dbReference type="AlphaFoldDB" id="A0A4Y9ZU41"/>
<keyword evidence="4" id="KW-0479">Metal-binding</keyword>
<protein>
    <submittedName>
        <fullName evidence="9">Putative heme-thiolate peroxidase</fullName>
        <ecNumber evidence="9">1.11.2.1</ecNumber>
    </submittedName>
</protein>
<gene>
    <name evidence="9" type="ORF">EWM64_g6247</name>
</gene>
<keyword evidence="2 9" id="KW-0575">Peroxidase</keyword>